<evidence type="ECO:0000313" key="2">
    <source>
        <dbReference type="Proteomes" id="UP001314170"/>
    </source>
</evidence>
<sequence length="105" mass="11865">MTHTDNMDGDDSEVEEVHTSNKFNMLTTMNKDIIIGSEIMHECMLERHGLWNDLIHLSAQVQESGLIGGDFNVISNVSEKLRGMERKVSDANNMGLSCFYTDEEI</sequence>
<name>A0AAV1RS99_9ROSI</name>
<protein>
    <submittedName>
        <fullName evidence="1">Uncharacterized protein</fullName>
    </submittedName>
</protein>
<dbReference type="Proteomes" id="UP001314170">
    <property type="component" value="Unassembled WGS sequence"/>
</dbReference>
<accession>A0AAV1RS99</accession>
<dbReference type="EMBL" id="CAWUPB010001116">
    <property type="protein sequence ID" value="CAK7338367.1"/>
    <property type="molecule type" value="Genomic_DNA"/>
</dbReference>
<keyword evidence="2" id="KW-1185">Reference proteome</keyword>
<proteinExistence type="predicted"/>
<reference evidence="1 2" key="1">
    <citation type="submission" date="2024-01" db="EMBL/GenBank/DDBJ databases">
        <authorList>
            <person name="Waweru B."/>
        </authorList>
    </citation>
    <scope>NUCLEOTIDE SEQUENCE [LARGE SCALE GENOMIC DNA]</scope>
</reference>
<comment type="caution">
    <text evidence="1">The sequence shown here is derived from an EMBL/GenBank/DDBJ whole genome shotgun (WGS) entry which is preliminary data.</text>
</comment>
<evidence type="ECO:0000313" key="1">
    <source>
        <dbReference type="EMBL" id="CAK7338367.1"/>
    </source>
</evidence>
<dbReference type="AlphaFoldDB" id="A0AAV1RS99"/>
<gene>
    <name evidence="1" type="ORF">DCAF_LOCUS13413</name>
</gene>
<organism evidence="1 2">
    <name type="scientific">Dovyalis caffra</name>
    <dbReference type="NCBI Taxonomy" id="77055"/>
    <lineage>
        <taxon>Eukaryota</taxon>
        <taxon>Viridiplantae</taxon>
        <taxon>Streptophyta</taxon>
        <taxon>Embryophyta</taxon>
        <taxon>Tracheophyta</taxon>
        <taxon>Spermatophyta</taxon>
        <taxon>Magnoliopsida</taxon>
        <taxon>eudicotyledons</taxon>
        <taxon>Gunneridae</taxon>
        <taxon>Pentapetalae</taxon>
        <taxon>rosids</taxon>
        <taxon>fabids</taxon>
        <taxon>Malpighiales</taxon>
        <taxon>Salicaceae</taxon>
        <taxon>Flacourtieae</taxon>
        <taxon>Dovyalis</taxon>
    </lineage>
</organism>